<feature type="region of interest" description="Disordered" evidence="1">
    <location>
        <begin position="113"/>
        <end position="169"/>
    </location>
</feature>
<evidence type="ECO:0000313" key="2">
    <source>
        <dbReference type="EMBL" id="KAA0067162.1"/>
    </source>
</evidence>
<dbReference type="Proteomes" id="UP000321947">
    <property type="component" value="Unassembled WGS sequence"/>
</dbReference>
<organism evidence="3 5">
    <name type="scientific">Cucumis melo var. makuwa</name>
    <name type="common">Oriental melon</name>
    <dbReference type="NCBI Taxonomy" id="1194695"/>
    <lineage>
        <taxon>Eukaryota</taxon>
        <taxon>Viridiplantae</taxon>
        <taxon>Streptophyta</taxon>
        <taxon>Embryophyta</taxon>
        <taxon>Tracheophyta</taxon>
        <taxon>Spermatophyta</taxon>
        <taxon>Magnoliopsida</taxon>
        <taxon>eudicotyledons</taxon>
        <taxon>Gunneridae</taxon>
        <taxon>Pentapetalae</taxon>
        <taxon>rosids</taxon>
        <taxon>fabids</taxon>
        <taxon>Cucurbitales</taxon>
        <taxon>Cucurbitaceae</taxon>
        <taxon>Benincaseae</taxon>
        <taxon>Cucumis</taxon>
    </lineage>
</organism>
<evidence type="ECO:0000256" key="1">
    <source>
        <dbReference type="SAM" id="MobiDB-lite"/>
    </source>
</evidence>
<feature type="compositionally biased region" description="Polar residues" evidence="1">
    <location>
        <begin position="119"/>
        <end position="133"/>
    </location>
</feature>
<dbReference type="AlphaFoldDB" id="A0A5D3DR40"/>
<feature type="region of interest" description="Disordered" evidence="1">
    <location>
        <begin position="1"/>
        <end position="33"/>
    </location>
</feature>
<dbReference type="EMBL" id="SSTD01003575">
    <property type="protein sequence ID" value="TYK26012.1"/>
    <property type="molecule type" value="Genomic_DNA"/>
</dbReference>
<evidence type="ECO:0000313" key="5">
    <source>
        <dbReference type="Proteomes" id="UP000321947"/>
    </source>
</evidence>
<comment type="caution">
    <text evidence="3">The sequence shown here is derived from an EMBL/GenBank/DDBJ whole genome shotgun (WGS) entry which is preliminary data.</text>
</comment>
<gene>
    <name evidence="3" type="ORF">E5676_scaffold1567G00170</name>
    <name evidence="2" type="ORF">E6C27_scaffold38G002370</name>
</gene>
<dbReference type="EMBL" id="SSTE01000699">
    <property type="protein sequence ID" value="KAA0067162.1"/>
    <property type="molecule type" value="Genomic_DNA"/>
</dbReference>
<evidence type="ECO:0000313" key="4">
    <source>
        <dbReference type="Proteomes" id="UP000321393"/>
    </source>
</evidence>
<sequence>MRGRCFKSTPSRRPYRLPSEKSQVNISESSPLSVHDENIADSVTEGVETAQRVISDVERSGTVAPVTSVHSHESSFYDEIFIPTPSHPPTTNIEVGQFACSPPIRSSIWVDPSVDDQHSIPNSDSVGESTENLGGNFDDHANQNPPNVDAHVKPTNTCTPDNVEPDLNV</sequence>
<evidence type="ECO:0008006" key="6">
    <source>
        <dbReference type="Google" id="ProtNLM"/>
    </source>
</evidence>
<accession>A0A5D3DR40</accession>
<protein>
    <recommendedName>
        <fullName evidence="6">Envelope-like protein</fullName>
    </recommendedName>
</protein>
<name>A0A5D3DR40_CUCMM</name>
<proteinExistence type="predicted"/>
<dbReference type="Proteomes" id="UP000321393">
    <property type="component" value="Unassembled WGS sequence"/>
</dbReference>
<reference evidence="4 5" key="1">
    <citation type="submission" date="2019-08" db="EMBL/GenBank/DDBJ databases">
        <title>Draft genome sequences of two oriental melons (Cucumis melo L. var makuwa).</title>
        <authorList>
            <person name="Kwon S.-Y."/>
        </authorList>
    </citation>
    <scope>NUCLEOTIDE SEQUENCE [LARGE SCALE GENOMIC DNA]</scope>
    <source>
        <strain evidence="5">cv. Chang Bougi</strain>
        <strain evidence="4">cv. SW 3</strain>
        <tissue evidence="3">Leaf</tissue>
    </source>
</reference>
<evidence type="ECO:0000313" key="3">
    <source>
        <dbReference type="EMBL" id="TYK26012.1"/>
    </source>
</evidence>
<feature type="compositionally biased region" description="Polar residues" evidence="1">
    <location>
        <begin position="20"/>
        <end position="32"/>
    </location>
</feature>